<keyword evidence="3" id="KW-1185">Reference proteome</keyword>
<protein>
    <submittedName>
        <fullName evidence="2">Uncharacterized protein</fullName>
    </submittedName>
</protein>
<reference evidence="2" key="2">
    <citation type="submission" date="2020-09" db="EMBL/GenBank/DDBJ databases">
        <authorList>
            <person name="Sun Q."/>
            <person name="Kim S."/>
        </authorList>
    </citation>
    <scope>NUCLEOTIDE SEQUENCE</scope>
    <source>
        <strain evidence="2">KCTC 32513</strain>
    </source>
</reference>
<gene>
    <name evidence="2" type="ORF">GCM10009069_25470</name>
</gene>
<dbReference type="EMBL" id="BMZH01000012">
    <property type="protein sequence ID" value="GHB01479.1"/>
    <property type="molecule type" value="Genomic_DNA"/>
</dbReference>
<dbReference type="Proteomes" id="UP000634004">
    <property type="component" value="Unassembled WGS sequence"/>
</dbReference>
<organism evidence="2 3">
    <name type="scientific">Algimonas arctica</name>
    <dbReference type="NCBI Taxonomy" id="1479486"/>
    <lineage>
        <taxon>Bacteria</taxon>
        <taxon>Pseudomonadati</taxon>
        <taxon>Pseudomonadota</taxon>
        <taxon>Alphaproteobacteria</taxon>
        <taxon>Maricaulales</taxon>
        <taxon>Robiginitomaculaceae</taxon>
        <taxon>Algimonas</taxon>
    </lineage>
</organism>
<evidence type="ECO:0000256" key="1">
    <source>
        <dbReference type="SAM" id="Phobius"/>
    </source>
</evidence>
<name>A0A8J3G3D0_9PROT</name>
<comment type="caution">
    <text evidence="2">The sequence shown here is derived from an EMBL/GenBank/DDBJ whole genome shotgun (WGS) entry which is preliminary data.</text>
</comment>
<dbReference type="AlphaFoldDB" id="A0A8J3G3D0"/>
<keyword evidence="1" id="KW-0812">Transmembrane</keyword>
<reference evidence="2" key="1">
    <citation type="journal article" date="2014" name="Int. J. Syst. Evol. Microbiol.">
        <title>Complete genome sequence of Corynebacterium casei LMG S-19264T (=DSM 44701T), isolated from a smear-ripened cheese.</title>
        <authorList>
            <consortium name="US DOE Joint Genome Institute (JGI-PGF)"/>
            <person name="Walter F."/>
            <person name="Albersmeier A."/>
            <person name="Kalinowski J."/>
            <person name="Ruckert C."/>
        </authorList>
    </citation>
    <scope>NUCLEOTIDE SEQUENCE</scope>
    <source>
        <strain evidence="2">KCTC 32513</strain>
    </source>
</reference>
<keyword evidence="1" id="KW-1133">Transmembrane helix</keyword>
<evidence type="ECO:0000313" key="3">
    <source>
        <dbReference type="Proteomes" id="UP000634004"/>
    </source>
</evidence>
<proteinExistence type="predicted"/>
<evidence type="ECO:0000313" key="2">
    <source>
        <dbReference type="EMBL" id="GHB01479.1"/>
    </source>
</evidence>
<feature type="transmembrane region" description="Helical" evidence="1">
    <location>
        <begin position="40"/>
        <end position="60"/>
    </location>
</feature>
<dbReference type="RefSeq" id="WP_189499046.1">
    <property type="nucleotide sequence ID" value="NZ_BMZH01000012.1"/>
</dbReference>
<sequence>MPSFTRASYSRQSVDAEQQAASRGVRGYVAKTPMGTGRTLGSAASIILGLTLCYAGLHYIPTLLRPTQVIDSVLYPLNKSLLDIDRNRLEGFGVYAQSFLLRRTYLRPGQGLTVHYSVPEGTILDLHIKQCRRMFIGEVFHCTPVSQQTVRIENKTKGTRTLKFAEPGFYHFDETVTLTAPDQPFKLVWVRS</sequence>
<accession>A0A8J3G3D0</accession>
<keyword evidence="1" id="KW-0472">Membrane</keyword>